<dbReference type="AlphaFoldDB" id="A0A0R1X603"/>
<dbReference type="Pfam" id="PF03217">
    <property type="entry name" value="SlpA"/>
    <property type="match status" value="1"/>
</dbReference>
<dbReference type="Proteomes" id="UP000050949">
    <property type="component" value="Unassembled WGS sequence"/>
</dbReference>
<proteinExistence type="predicted"/>
<name>A0A0R1X603_9LACO</name>
<dbReference type="RefSeq" id="WP_051225434.1">
    <property type="nucleotide sequence ID" value="NZ_AUEH01000050.1"/>
</dbReference>
<comment type="caution">
    <text evidence="3">The sequence shown here is derived from an EMBL/GenBank/DDBJ whole genome shotgun (WGS) entry which is preliminary data.</text>
</comment>
<accession>A0A0R1X603</accession>
<dbReference type="InterPro" id="IPR024968">
    <property type="entry name" value="SlpA_C_lactobacillus"/>
</dbReference>
<evidence type="ECO:0000313" key="3">
    <source>
        <dbReference type="EMBL" id="KRM25598.1"/>
    </source>
</evidence>
<dbReference type="PATRIC" id="fig|1122147.4.peg.716"/>
<keyword evidence="1" id="KW-0732">Signal</keyword>
<organism evidence="3 4">
    <name type="scientific">Schleiferilactobacillus harbinensis DSM 16991</name>
    <dbReference type="NCBI Taxonomy" id="1122147"/>
    <lineage>
        <taxon>Bacteria</taxon>
        <taxon>Bacillati</taxon>
        <taxon>Bacillota</taxon>
        <taxon>Bacilli</taxon>
        <taxon>Lactobacillales</taxon>
        <taxon>Lactobacillaceae</taxon>
        <taxon>Schleiferilactobacillus</taxon>
    </lineage>
</organism>
<evidence type="ECO:0000313" key="4">
    <source>
        <dbReference type="Proteomes" id="UP000050949"/>
    </source>
</evidence>
<dbReference type="OrthoDB" id="117366at2"/>
<sequence length="196" mass="20971">MGKIARTLTIAGAVLGLALVAPAAPALAVSSTSTGVVNPTKEQPWYQQYQATPLSATIDINYVPGYGVAVWTAPVGGHTIPGKLLMTGTKWKTVRTTKVNGTDWYDLGGNQWIAAPYAHVYGAPNSTTEIATSKVATINYVPGYSIAVWTSPNNGTRVPGKMLKHGTAWRVVGTLNNGELWYDLGGHQWIQARYTK</sequence>
<feature type="domain" description="S-layer protein C-terminal" evidence="2">
    <location>
        <begin position="79"/>
        <end position="115"/>
    </location>
</feature>
<feature type="chain" id="PRO_5006413097" description="S-layer protein C-terminal domain-containing protein" evidence="1">
    <location>
        <begin position="24"/>
        <end position="196"/>
    </location>
</feature>
<dbReference type="eggNOG" id="COG0791">
    <property type="taxonomic scope" value="Bacteria"/>
</dbReference>
<protein>
    <recommendedName>
        <fullName evidence="2">S-layer protein C-terminal domain-containing protein</fullName>
    </recommendedName>
</protein>
<gene>
    <name evidence="3" type="ORF">FC91_GL000695</name>
</gene>
<reference evidence="3 4" key="1">
    <citation type="journal article" date="2015" name="Genome Announc.">
        <title>Expanding the biotechnology potential of lactobacilli through comparative genomics of 213 strains and associated genera.</title>
        <authorList>
            <person name="Sun Z."/>
            <person name="Harris H.M."/>
            <person name="McCann A."/>
            <person name="Guo C."/>
            <person name="Argimon S."/>
            <person name="Zhang W."/>
            <person name="Yang X."/>
            <person name="Jeffery I.B."/>
            <person name="Cooney J.C."/>
            <person name="Kagawa T.F."/>
            <person name="Liu W."/>
            <person name="Song Y."/>
            <person name="Salvetti E."/>
            <person name="Wrobel A."/>
            <person name="Rasinkangas P."/>
            <person name="Parkhill J."/>
            <person name="Rea M.C."/>
            <person name="O'Sullivan O."/>
            <person name="Ritari J."/>
            <person name="Douillard F.P."/>
            <person name="Paul Ross R."/>
            <person name="Yang R."/>
            <person name="Briner A.E."/>
            <person name="Felis G.E."/>
            <person name="de Vos W.M."/>
            <person name="Barrangou R."/>
            <person name="Klaenhammer T.R."/>
            <person name="Caufield P.W."/>
            <person name="Cui Y."/>
            <person name="Zhang H."/>
            <person name="O'Toole P.W."/>
        </authorList>
    </citation>
    <scope>NUCLEOTIDE SEQUENCE [LARGE SCALE GENOMIC DNA]</scope>
    <source>
        <strain evidence="3 4">DSM 16991</strain>
    </source>
</reference>
<evidence type="ECO:0000259" key="2">
    <source>
        <dbReference type="Pfam" id="PF03217"/>
    </source>
</evidence>
<evidence type="ECO:0000256" key="1">
    <source>
        <dbReference type="SAM" id="SignalP"/>
    </source>
</evidence>
<feature type="signal peptide" evidence="1">
    <location>
        <begin position="1"/>
        <end position="23"/>
    </location>
</feature>
<dbReference type="EMBL" id="AZFW01000104">
    <property type="protein sequence ID" value="KRM25598.1"/>
    <property type="molecule type" value="Genomic_DNA"/>
</dbReference>